<evidence type="ECO:0000256" key="1">
    <source>
        <dbReference type="PROSITE-ProRule" id="PRU00047"/>
    </source>
</evidence>
<dbReference type="AlphaFoldDB" id="A0A915I5S2"/>
<dbReference type="Proteomes" id="UP000887565">
    <property type="component" value="Unplaced"/>
</dbReference>
<keyword evidence="1" id="KW-0479">Metal-binding</keyword>
<evidence type="ECO:0000259" key="2">
    <source>
        <dbReference type="PROSITE" id="PS50158"/>
    </source>
</evidence>
<accession>A0A915I5S2</accession>
<protein>
    <submittedName>
        <fullName evidence="4">CCHC-type domain-containing protein</fullName>
    </submittedName>
</protein>
<dbReference type="GO" id="GO:0008270">
    <property type="term" value="F:zinc ion binding"/>
    <property type="evidence" value="ECO:0007669"/>
    <property type="project" value="UniProtKB-KW"/>
</dbReference>
<dbReference type="InterPro" id="IPR001878">
    <property type="entry name" value="Znf_CCHC"/>
</dbReference>
<keyword evidence="1" id="KW-0862">Zinc</keyword>
<dbReference type="PROSITE" id="PS50158">
    <property type="entry name" value="ZF_CCHC"/>
    <property type="match status" value="1"/>
</dbReference>
<evidence type="ECO:0000313" key="4">
    <source>
        <dbReference type="WBParaSite" id="nRc.2.0.1.t09477-RA"/>
    </source>
</evidence>
<dbReference type="WBParaSite" id="nRc.2.0.1.t09477-RA">
    <property type="protein sequence ID" value="nRc.2.0.1.t09477-RA"/>
    <property type="gene ID" value="nRc.2.0.1.g09477"/>
</dbReference>
<dbReference type="GO" id="GO:0003676">
    <property type="term" value="F:nucleic acid binding"/>
    <property type="evidence" value="ECO:0007669"/>
    <property type="project" value="InterPro"/>
</dbReference>
<reference evidence="4" key="1">
    <citation type="submission" date="2022-11" db="UniProtKB">
        <authorList>
            <consortium name="WormBaseParasite"/>
        </authorList>
    </citation>
    <scope>IDENTIFICATION</scope>
</reference>
<evidence type="ECO:0000313" key="3">
    <source>
        <dbReference type="Proteomes" id="UP000887565"/>
    </source>
</evidence>
<name>A0A915I5S2_ROMCU</name>
<organism evidence="3 4">
    <name type="scientific">Romanomermis culicivorax</name>
    <name type="common">Nematode worm</name>
    <dbReference type="NCBI Taxonomy" id="13658"/>
    <lineage>
        <taxon>Eukaryota</taxon>
        <taxon>Metazoa</taxon>
        <taxon>Ecdysozoa</taxon>
        <taxon>Nematoda</taxon>
        <taxon>Enoplea</taxon>
        <taxon>Dorylaimia</taxon>
        <taxon>Mermithida</taxon>
        <taxon>Mermithoidea</taxon>
        <taxon>Mermithidae</taxon>
        <taxon>Romanomermis</taxon>
    </lineage>
</organism>
<sequence length="133" mass="14821">MYLSPHCKAKDSKCYDCGRTGHSAKYCERRQGKSNRWRDEGKALKMIHLGSVTHSATTSYECTFHVIHQNGKDCYASGIVDLGAEASLLPHSLCMKWIGTPLSKSNARLFSFNNTEIAGLRGQFTATIEYNGR</sequence>
<feature type="domain" description="CCHC-type" evidence="2">
    <location>
        <begin position="13"/>
        <end position="29"/>
    </location>
</feature>
<keyword evidence="1" id="KW-0863">Zinc-finger</keyword>
<proteinExistence type="predicted"/>
<keyword evidence="3" id="KW-1185">Reference proteome</keyword>